<evidence type="ECO:0000313" key="5">
    <source>
        <dbReference type="Proteomes" id="UP001596253"/>
    </source>
</evidence>
<organism evidence="4 5">
    <name type="scientific">Lactiplantibacillus dongliensis</name>
    <dbReference type="NCBI Taxonomy" id="2559919"/>
    <lineage>
        <taxon>Bacteria</taxon>
        <taxon>Bacillati</taxon>
        <taxon>Bacillota</taxon>
        <taxon>Bacilli</taxon>
        <taxon>Lactobacillales</taxon>
        <taxon>Lactobacillaceae</taxon>
        <taxon>Lactiplantibacillus</taxon>
    </lineage>
</organism>
<dbReference type="RefSeq" id="WP_137639266.1">
    <property type="nucleotide sequence ID" value="NZ_BJDK01000004.1"/>
</dbReference>
<gene>
    <name evidence="4" type="ORF">ACFP3T_01830</name>
</gene>
<sequence length="219" mass="24165">MKYCIKCGQQLSPGTKFCTRCGAEQTDDEATATMDSQAPTDETTATDDVNQAQRVSTEKTADGDAEDNDGCGMTVIVIGFIILLLVGFFGVKGYQTYKRNHLTEQQLANIGGDVADDILGADEVTVYYSKENNELDLVANSGTTLYDRADDVVNGYASAGRLKSYVSDFEDISTEMSKKMPTDLRDVRVRFMNPENTDRSLYTTQDGEVKYDFTTDSDY</sequence>
<keyword evidence="2" id="KW-0812">Transmembrane</keyword>
<reference evidence="5" key="1">
    <citation type="journal article" date="2019" name="Int. J. Syst. Evol. Microbiol.">
        <title>The Global Catalogue of Microorganisms (GCM) 10K type strain sequencing project: providing services to taxonomists for standard genome sequencing and annotation.</title>
        <authorList>
            <consortium name="The Broad Institute Genomics Platform"/>
            <consortium name="The Broad Institute Genome Sequencing Center for Infectious Disease"/>
            <person name="Wu L."/>
            <person name="Ma J."/>
        </authorList>
    </citation>
    <scope>NUCLEOTIDE SEQUENCE [LARGE SCALE GENOMIC DNA]</scope>
    <source>
        <strain evidence="5">CCM 8932</strain>
    </source>
</reference>
<name>A0ABW1R3R2_9LACO</name>
<dbReference type="Proteomes" id="UP001596253">
    <property type="component" value="Unassembled WGS sequence"/>
</dbReference>
<feature type="compositionally biased region" description="Polar residues" evidence="1">
    <location>
        <begin position="33"/>
        <end position="55"/>
    </location>
</feature>
<keyword evidence="2" id="KW-1133">Transmembrane helix</keyword>
<dbReference type="Pfam" id="PF13240">
    <property type="entry name" value="Zn_Ribbon_1"/>
    <property type="match status" value="1"/>
</dbReference>
<keyword evidence="2" id="KW-0472">Membrane</keyword>
<evidence type="ECO:0000256" key="2">
    <source>
        <dbReference type="SAM" id="Phobius"/>
    </source>
</evidence>
<feature type="transmembrane region" description="Helical" evidence="2">
    <location>
        <begin position="72"/>
        <end position="91"/>
    </location>
</feature>
<protein>
    <submittedName>
        <fullName evidence="4">Zinc-ribbon domain-containing protein</fullName>
    </submittedName>
</protein>
<keyword evidence="5" id="KW-1185">Reference proteome</keyword>
<dbReference type="EMBL" id="JBHSSD010000008">
    <property type="protein sequence ID" value="MFC6163411.1"/>
    <property type="molecule type" value="Genomic_DNA"/>
</dbReference>
<dbReference type="InterPro" id="IPR026870">
    <property type="entry name" value="Zinc_ribbon_dom"/>
</dbReference>
<evidence type="ECO:0000256" key="1">
    <source>
        <dbReference type="SAM" id="MobiDB-lite"/>
    </source>
</evidence>
<accession>A0ABW1R3R2</accession>
<feature type="domain" description="Zinc-ribbon" evidence="3">
    <location>
        <begin position="3"/>
        <end position="24"/>
    </location>
</feature>
<proteinExistence type="predicted"/>
<comment type="caution">
    <text evidence="4">The sequence shown here is derived from an EMBL/GenBank/DDBJ whole genome shotgun (WGS) entry which is preliminary data.</text>
</comment>
<evidence type="ECO:0000259" key="3">
    <source>
        <dbReference type="Pfam" id="PF13240"/>
    </source>
</evidence>
<evidence type="ECO:0000313" key="4">
    <source>
        <dbReference type="EMBL" id="MFC6163411.1"/>
    </source>
</evidence>
<feature type="region of interest" description="Disordered" evidence="1">
    <location>
        <begin position="29"/>
        <end position="65"/>
    </location>
</feature>